<feature type="region of interest" description="Disordered" evidence="1">
    <location>
        <begin position="146"/>
        <end position="167"/>
    </location>
</feature>
<proteinExistence type="predicted"/>
<evidence type="ECO:0000313" key="2">
    <source>
        <dbReference type="EMBL" id="AWX94335.1"/>
    </source>
</evidence>
<sequence length="167" mass="18237">MDGVIDSRTACACLLRDYPDQPGHRGQPLFADFDRIATEIDRRGLQIAVHAIGDGAVRVVIDGYQAASSAGGVAPDAIGDSAFHRRSRVRAAFALISIPEDCGFHSWPGSRLCSCSRGTISSDVASRTESNARRIARRQLPTRALRGHARPRHHARRSFARCHQELP</sequence>
<dbReference type="Proteomes" id="UP000249922">
    <property type="component" value="Chromosome"/>
</dbReference>
<name>A0ABM6WUL5_9RHOB</name>
<gene>
    <name evidence="2" type="ORF">DPM13_00585</name>
</gene>
<dbReference type="RefSeq" id="WP_112888665.1">
    <property type="nucleotide sequence ID" value="NZ_CP030239.1"/>
</dbReference>
<accession>A0ABM6WUL5</accession>
<evidence type="ECO:0008006" key="4">
    <source>
        <dbReference type="Google" id="ProtNLM"/>
    </source>
</evidence>
<feature type="compositionally biased region" description="Basic residues" evidence="1">
    <location>
        <begin position="146"/>
        <end position="160"/>
    </location>
</feature>
<dbReference type="Gene3D" id="3.20.20.140">
    <property type="entry name" value="Metal-dependent hydrolases"/>
    <property type="match status" value="1"/>
</dbReference>
<keyword evidence="3" id="KW-1185">Reference proteome</keyword>
<organism evidence="2 3">
    <name type="scientific">Paracoccus mutanolyticus</name>
    <dbReference type="NCBI Taxonomy" id="1499308"/>
    <lineage>
        <taxon>Bacteria</taxon>
        <taxon>Pseudomonadati</taxon>
        <taxon>Pseudomonadota</taxon>
        <taxon>Alphaproteobacteria</taxon>
        <taxon>Rhodobacterales</taxon>
        <taxon>Paracoccaceae</taxon>
        <taxon>Paracoccus</taxon>
    </lineage>
</organism>
<evidence type="ECO:0000256" key="1">
    <source>
        <dbReference type="SAM" id="MobiDB-lite"/>
    </source>
</evidence>
<evidence type="ECO:0000313" key="3">
    <source>
        <dbReference type="Proteomes" id="UP000249922"/>
    </source>
</evidence>
<reference evidence="2 3" key="1">
    <citation type="submission" date="2018-06" db="EMBL/GenBank/DDBJ databases">
        <title>Complete genome sequence of Paracoccus mutanolyticus strain RSP-02 isolated from cellulosic waste.</title>
        <authorList>
            <person name="Amrutha R.N."/>
            <person name="Shrivastav A."/>
            <person name="Buddana S.K."/>
            <person name="Deshpande U."/>
            <person name="Prakasham R.S."/>
        </authorList>
    </citation>
    <scope>NUCLEOTIDE SEQUENCE [LARGE SCALE GENOMIC DNA]</scope>
    <source>
        <strain evidence="2 3">RSP-02</strain>
    </source>
</reference>
<dbReference type="EMBL" id="CP030239">
    <property type="protein sequence ID" value="AWX94335.1"/>
    <property type="molecule type" value="Genomic_DNA"/>
</dbReference>
<protein>
    <recommendedName>
        <fullName evidence="4">Amidohydrolase 3 domain-containing protein</fullName>
    </recommendedName>
</protein>